<dbReference type="InterPro" id="IPR035447">
    <property type="entry name" value="DNA_topo_I_N_sf"/>
</dbReference>
<evidence type="ECO:0000256" key="3">
    <source>
        <dbReference type="ARBA" id="ARBA00012891"/>
    </source>
</evidence>
<dbReference type="Pfam" id="PF21338">
    <property type="entry name" value="Top1B_N_bact"/>
    <property type="match status" value="1"/>
</dbReference>
<dbReference type="Proteomes" id="UP000256829">
    <property type="component" value="Unassembled WGS sequence"/>
</dbReference>
<keyword evidence="6 9" id="KW-0413">Isomerase</keyword>
<comment type="caution">
    <text evidence="9">The sequence shown here is derived from an EMBL/GenBank/DDBJ whole genome shotgun (WGS) entry which is preliminary data.</text>
</comment>
<name>A0A3D8VFF7_9GAMM</name>
<evidence type="ECO:0000256" key="5">
    <source>
        <dbReference type="ARBA" id="ARBA00023125"/>
    </source>
</evidence>
<dbReference type="InterPro" id="IPR011010">
    <property type="entry name" value="DNA_brk_join_enz"/>
</dbReference>
<sequence length="384" mass="43358">MAKSRKVPRQPKTSGEGVLKNSVLKNSVLKNSVPKNDACVAAASDGGLVYVSDGEPGLRRMRSGKGFRYIDADGRTVRDADTLARIRSLAIPPAYRDVWICRRANGHLQACGRDARGRKQYRYHPRWQEVRDSRKFDRIVAFAAALPNLRRTLRRDLAREGLGREKVLAIVVSVLADTLVRIGNTEYARGNRSYGLTTLRNRHVEFLRGGRAHLRFRGKSGLEHDIVLDDARLTKLMRRCQQLPGQALFQYLDDDGQQQPVDSGMVNDYLREAMGADFTAKDFRTWGGTLVAIRLLAEREVPRREGGEIKVTAVPAVRNEVIKEVAQLLGNTPAVCRKSYIDPTVFECWEDGRLQRAVAGARGERQWEQAALRLLRRSRRESRT</sequence>
<dbReference type="Gene3D" id="3.90.15.10">
    <property type="entry name" value="Topoisomerase I, Chain A, domain 3"/>
    <property type="match status" value="1"/>
</dbReference>
<evidence type="ECO:0000259" key="7">
    <source>
        <dbReference type="Pfam" id="PF01028"/>
    </source>
</evidence>
<evidence type="ECO:0000259" key="8">
    <source>
        <dbReference type="Pfam" id="PF21338"/>
    </source>
</evidence>
<gene>
    <name evidence="9" type="ORF">DX912_05815</name>
</gene>
<evidence type="ECO:0000256" key="1">
    <source>
        <dbReference type="ARBA" id="ARBA00000213"/>
    </source>
</evidence>
<keyword evidence="5" id="KW-0238">DNA-binding</keyword>
<evidence type="ECO:0000256" key="2">
    <source>
        <dbReference type="ARBA" id="ARBA00006645"/>
    </source>
</evidence>
<dbReference type="SUPFAM" id="SSF55869">
    <property type="entry name" value="DNA topoisomerase I domain"/>
    <property type="match status" value="1"/>
</dbReference>
<organism evidence="9 10">
    <name type="scientific">Lysobacter soli</name>
    <dbReference type="NCBI Taxonomy" id="453783"/>
    <lineage>
        <taxon>Bacteria</taxon>
        <taxon>Pseudomonadati</taxon>
        <taxon>Pseudomonadota</taxon>
        <taxon>Gammaproteobacteria</taxon>
        <taxon>Lysobacterales</taxon>
        <taxon>Lysobacteraceae</taxon>
        <taxon>Lysobacter</taxon>
    </lineage>
</organism>
<keyword evidence="10" id="KW-1185">Reference proteome</keyword>
<dbReference type="InterPro" id="IPR001631">
    <property type="entry name" value="TopoI"/>
</dbReference>
<comment type="catalytic activity">
    <reaction evidence="1">
        <text>ATP-independent breakage of single-stranded DNA, followed by passage and rejoining.</text>
        <dbReference type="EC" id="5.6.2.1"/>
    </reaction>
</comment>
<dbReference type="EC" id="5.6.2.1" evidence="3"/>
<feature type="domain" description="DNA topoisomerase IB N-terminal" evidence="8">
    <location>
        <begin position="66"/>
        <end position="114"/>
    </location>
</feature>
<evidence type="ECO:0000313" key="10">
    <source>
        <dbReference type="Proteomes" id="UP000256829"/>
    </source>
</evidence>
<protein>
    <recommendedName>
        <fullName evidence="3">DNA topoisomerase</fullName>
        <ecNumber evidence="3">5.6.2.1</ecNumber>
    </recommendedName>
</protein>
<evidence type="ECO:0000256" key="6">
    <source>
        <dbReference type="ARBA" id="ARBA00023235"/>
    </source>
</evidence>
<dbReference type="InterPro" id="IPR014711">
    <property type="entry name" value="TopoI_cat_a-hlx-sub_euk"/>
</dbReference>
<comment type="similarity">
    <text evidence="2">Belongs to the type IB topoisomerase family.</text>
</comment>
<dbReference type="Gene3D" id="1.10.132.120">
    <property type="match status" value="1"/>
</dbReference>
<dbReference type="AlphaFoldDB" id="A0A3D8VFF7"/>
<proteinExistence type="inferred from homology"/>
<dbReference type="InterPro" id="IPR049331">
    <property type="entry name" value="Top1B_N_bact"/>
</dbReference>
<evidence type="ECO:0000313" key="9">
    <source>
        <dbReference type="EMBL" id="RDY68127.1"/>
    </source>
</evidence>
<dbReference type="Gene3D" id="3.30.66.10">
    <property type="entry name" value="DNA topoisomerase I domain"/>
    <property type="match status" value="1"/>
</dbReference>
<dbReference type="CDD" id="cd00659">
    <property type="entry name" value="Topo_IB_C"/>
    <property type="match status" value="1"/>
</dbReference>
<dbReference type="PRINTS" id="PR00416">
    <property type="entry name" value="EUTPISMRASEI"/>
</dbReference>
<feature type="domain" description="DNA topoisomerase I catalytic core eukaryotic-type" evidence="7">
    <location>
        <begin position="127"/>
        <end position="339"/>
    </location>
</feature>
<keyword evidence="4" id="KW-0799">Topoisomerase</keyword>
<evidence type="ECO:0000256" key="4">
    <source>
        <dbReference type="ARBA" id="ARBA00023029"/>
    </source>
</evidence>
<dbReference type="GO" id="GO:0003917">
    <property type="term" value="F:DNA topoisomerase type I (single strand cut, ATP-independent) activity"/>
    <property type="evidence" value="ECO:0007669"/>
    <property type="project" value="UniProtKB-EC"/>
</dbReference>
<dbReference type="PROSITE" id="PS52038">
    <property type="entry name" value="TOPO_IB_2"/>
    <property type="match status" value="1"/>
</dbReference>
<dbReference type="RefSeq" id="WP_115841552.1">
    <property type="nucleotide sequence ID" value="NZ_CP183976.1"/>
</dbReference>
<accession>A0A3D8VFF7</accession>
<dbReference type="GO" id="GO:0006265">
    <property type="term" value="P:DNA topological change"/>
    <property type="evidence" value="ECO:0007669"/>
    <property type="project" value="InterPro"/>
</dbReference>
<dbReference type="EMBL" id="QTJR01000003">
    <property type="protein sequence ID" value="RDY68127.1"/>
    <property type="molecule type" value="Genomic_DNA"/>
</dbReference>
<dbReference type="InterPro" id="IPR013500">
    <property type="entry name" value="TopoI_cat_euk"/>
</dbReference>
<dbReference type="GO" id="GO:0003677">
    <property type="term" value="F:DNA binding"/>
    <property type="evidence" value="ECO:0007669"/>
    <property type="project" value="UniProtKB-KW"/>
</dbReference>
<dbReference type="SUPFAM" id="SSF56349">
    <property type="entry name" value="DNA breaking-rejoining enzymes"/>
    <property type="match status" value="1"/>
</dbReference>
<dbReference type="Pfam" id="PF01028">
    <property type="entry name" value="Topoisom_I"/>
    <property type="match status" value="1"/>
</dbReference>
<reference evidence="9 10" key="1">
    <citation type="submission" date="2018-08" db="EMBL/GenBank/DDBJ databases">
        <title>Lysobacter soli KCTC 22011, whole genome shotgun sequence.</title>
        <authorList>
            <person name="Zhang X."/>
            <person name="Feng G."/>
            <person name="Zhu H."/>
        </authorList>
    </citation>
    <scope>NUCLEOTIDE SEQUENCE [LARGE SCALE GENOMIC DNA]</scope>
    <source>
        <strain evidence="9 10">KCTC 22011</strain>
    </source>
</reference>